<proteinExistence type="inferred from homology"/>
<dbReference type="Pfam" id="PF16656">
    <property type="entry name" value="Pur_ac_phosph_N"/>
    <property type="match status" value="1"/>
</dbReference>
<feature type="domain" description="Purple acid phosphatase N-terminal" evidence="6">
    <location>
        <begin position="27"/>
        <end position="111"/>
    </location>
</feature>
<comment type="caution">
    <text evidence="7">The sequence shown here is derived from an EMBL/GenBank/DDBJ whole genome shotgun (WGS) entry which is preliminary data.</text>
</comment>
<dbReference type="PANTHER" id="PTHR45867">
    <property type="entry name" value="PURPLE ACID PHOSPHATASE"/>
    <property type="match status" value="1"/>
</dbReference>
<protein>
    <recommendedName>
        <fullName evidence="3">Purple acid phosphatase</fullName>
        <ecNumber evidence="3">3.1.3.2</ecNumber>
    </recommendedName>
</protein>
<accession>A0AA36J5A3</accession>
<dbReference type="Gene3D" id="2.60.40.380">
    <property type="entry name" value="Purple acid phosphatase-like, N-terminal"/>
    <property type="match status" value="1"/>
</dbReference>
<evidence type="ECO:0000259" key="6">
    <source>
        <dbReference type="Pfam" id="PF16656"/>
    </source>
</evidence>
<comment type="catalytic activity">
    <reaction evidence="3">
        <text>a phosphate monoester + H2O = an alcohol + phosphate</text>
        <dbReference type="Rhea" id="RHEA:15017"/>
        <dbReference type="ChEBI" id="CHEBI:15377"/>
        <dbReference type="ChEBI" id="CHEBI:30879"/>
        <dbReference type="ChEBI" id="CHEBI:43474"/>
        <dbReference type="ChEBI" id="CHEBI:67140"/>
        <dbReference type="EC" id="3.1.3.2"/>
    </reaction>
</comment>
<feature type="chain" id="PRO_5041484069" description="Purple acid phosphatase" evidence="3">
    <location>
        <begin position="18"/>
        <end position="473"/>
    </location>
</feature>
<dbReference type="Pfam" id="PF00149">
    <property type="entry name" value="Metallophos"/>
    <property type="match status" value="1"/>
</dbReference>
<dbReference type="GO" id="GO:0003993">
    <property type="term" value="F:acid phosphatase activity"/>
    <property type="evidence" value="ECO:0007669"/>
    <property type="project" value="UniProtKB-EC"/>
</dbReference>
<evidence type="ECO:0000256" key="2">
    <source>
        <dbReference type="ARBA" id="ARBA00023180"/>
    </source>
</evidence>
<dbReference type="CDD" id="cd00839">
    <property type="entry name" value="MPP_PAPs"/>
    <property type="match status" value="1"/>
</dbReference>
<evidence type="ECO:0000259" key="5">
    <source>
        <dbReference type="Pfam" id="PF14008"/>
    </source>
</evidence>
<feature type="domain" description="Calcineurin-like phosphoesterase" evidence="4">
    <location>
        <begin position="123"/>
        <end position="313"/>
    </location>
</feature>
<dbReference type="EC" id="3.1.3.2" evidence="3"/>
<feature type="domain" description="Purple acid phosphatase C-terminal" evidence="5">
    <location>
        <begin position="334"/>
        <end position="394"/>
    </location>
</feature>
<gene>
    <name evidence="7" type="ORF">EVOR1521_LOCUS22909</name>
</gene>
<dbReference type="GO" id="GO:0046872">
    <property type="term" value="F:metal ion binding"/>
    <property type="evidence" value="ECO:0007669"/>
    <property type="project" value="InterPro"/>
</dbReference>
<keyword evidence="3" id="KW-0378">Hydrolase</keyword>
<sequence>MGGWLALALAALCRGHAEPPIGPQGGPEQLHLALGEEPSVMTVTFFSAVAYENSSCSLREGSEVRTFTGTSKLYSNLGWSGRIHSVRMDQLPVNKRLSYSCDGGAAWHGFRTPPARGALPLTVAAVADLGENCDKDGCGNATIASLASDKSYSMLLHAGDIAYTDGDEAIWDHFMREMEPIARERPYMVGVGNHEHFNNFTGYQVRFTMPGEAARLSGNLWYSFDYGGVHFVAFSTEHHLSLQLPFLEADLRAASANREKVPWVVVFAHKPLYCSTNDYYDCHIHSAVLRRELEPLFMKHQVDLFLGGHLHNYERTWPVAHNVTVARSYTDVGATVHVVIGNAGDVEGLTDTWQSCPDWSVVRQASLGYTRLHFENSTTMRFELLDSVNASVRDAFTIRRPVPKVPAEVVEQWATATYRGVDLFAALYGSAATAREAMARSRLPAPEKLKDCSQMSDFGLGVSITSNYMEVPT</sequence>
<dbReference type="InterPro" id="IPR029052">
    <property type="entry name" value="Metallo-depent_PP-like"/>
</dbReference>
<dbReference type="InterPro" id="IPR025733">
    <property type="entry name" value="PAPs_C"/>
</dbReference>
<evidence type="ECO:0000256" key="1">
    <source>
        <dbReference type="ARBA" id="ARBA00022729"/>
    </source>
</evidence>
<feature type="signal peptide" evidence="3">
    <location>
        <begin position="1"/>
        <end position="17"/>
    </location>
</feature>
<dbReference type="InterPro" id="IPR004843">
    <property type="entry name" value="Calcineurin-like_PHP"/>
</dbReference>
<dbReference type="AlphaFoldDB" id="A0AA36J5A3"/>
<reference evidence="7" key="1">
    <citation type="submission" date="2023-08" db="EMBL/GenBank/DDBJ databases">
        <authorList>
            <person name="Chen Y."/>
            <person name="Shah S."/>
            <person name="Dougan E. K."/>
            <person name="Thang M."/>
            <person name="Chan C."/>
        </authorList>
    </citation>
    <scope>NUCLEOTIDE SEQUENCE</scope>
</reference>
<evidence type="ECO:0000313" key="7">
    <source>
        <dbReference type="EMBL" id="CAJ1399372.1"/>
    </source>
</evidence>
<comment type="similarity">
    <text evidence="3">Belongs to the metallophosphoesterase superfamily. Purple acid phosphatase family.</text>
</comment>
<dbReference type="SUPFAM" id="SSF49363">
    <property type="entry name" value="Purple acid phosphatase, N-terminal domain"/>
    <property type="match status" value="1"/>
</dbReference>
<organism evidence="7 8">
    <name type="scientific">Effrenium voratum</name>
    <dbReference type="NCBI Taxonomy" id="2562239"/>
    <lineage>
        <taxon>Eukaryota</taxon>
        <taxon>Sar</taxon>
        <taxon>Alveolata</taxon>
        <taxon>Dinophyceae</taxon>
        <taxon>Suessiales</taxon>
        <taxon>Symbiodiniaceae</taxon>
        <taxon>Effrenium</taxon>
    </lineage>
</organism>
<evidence type="ECO:0000259" key="4">
    <source>
        <dbReference type="Pfam" id="PF00149"/>
    </source>
</evidence>
<keyword evidence="2" id="KW-0325">Glycoprotein</keyword>
<name>A0AA36J5A3_9DINO</name>
<evidence type="ECO:0000256" key="3">
    <source>
        <dbReference type="RuleBase" id="RU361203"/>
    </source>
</evidence>
<dbReference type="InterPro" id="IPR015914">
    <property type="entry name" value="PAPs_N"/>
</dbReference>
<evidence type="ECO:0000313" key="8">
    <source>
        <dbReference type="Proteomes" id="UP001178507"/>
    </source>
</evidence>
<dbReference type="Proteomes" id="UP001178507">
    <property type="component" value="Unassembled WGS sequence"/>
</dbReference>
<dbReference type="Gene3D" id="3.60.21.10">
    <property type="match status" value="1"/>
</dbReference>
<keyword evidence="1 3" id="KW-0732">Signal</keyword>
<dbReference type="InterPro" id="IPR008963">
    <property type="entry name" value="Purple_acid_Pase-like_N"/>
</dbReference>
<dbReference type="SUPFAM" id="SSF56300">
    <property type="entry name" value="Metallo-dependent phosphatases"/>
    <property type="match status" value="1"/>
</dbReference>
<keyword evidence="8" id="KW-1185">Reference proteome</keyword>
<dbReference type="Pfam" id="PF14008">
    <property type="entry name" value="Metallophos_C"/>
    <property type="match status" value="1"/>
</dbReference>
<dbReference type="EMBL" id="CAUJNA010003332">
    <property type="protein sequence ID" value="CAJ1399372.1"/>
    <property type="molecule type" value="Genomic_DNA"/>
</dbReference>
<dbReference type="InterPro" id="IPR041792">
    <property type="entry name" value="MPP_PAP"/>
</dbReference>